<accession>A0A2P6P0B6</accession>
<dbReference type="InterPro" id="IPR000719">
    <property type="entry name" value="Prot_kinase_dom"/>
</dbReference>
<evidence type="ECO:0000313" key="3">
    <source>
        <dbReference type="Proteomes" id="UP000241769"/>
    </source>
</evidence>
<dbReference type="GO" id="GO:0043235">
    <property type="term" value="C:receptor complex"/>
    <property type="evidence" value="ECO:0007669"/>
    <property type="project" value="TreeGrafter"/>
</dbReference>
<protein>
    <submittedName>
        <fullName evidence="2">TK/FER protein kinase</fullName>
    </submittedName>
</protein>
<dbReference type="SMART" id="SM00219">
    <property type="entry name" value="TyrKc"/>
    <property type="match status" value="1"/>
</dbReference>
<dbReference type="PANTHER" id="PTHR24416">
    <property type="entry name" value="TYROSINE-PROTEIN KINASE RECEPTOR"/>
    <property type="match status" value="1"/>
</dbReference>
<keyword evidence="2" id="KW-0808">Transferase</keyword>
<dbReference type="PROSITE" id="PS50011">
    <property type="entry name" value="PROTEIN_KINASE_DOM"/>
    <property type="match status" value="1"/>
</dbReference>
<dbReference type="PRINTS" id="PR00109">
    <property type="entry name" value="TYRKINASE"/>
</dbReference>
<keyword evidence="3" id="KW-1185">Reference proteome</keyword>
<dbReference type="GO" id="GO:0005886">
    <property type="term" value="C:plasma membrane"/>
    <property type="evidence" value="ECO:0007669"/>
    <property type="project" value="TreeGrafter"/>
</dbReference>
<dbReference type="InterPro" id="IPR050122">
    <property type="entry name" value="RTK"/>
</dbReference>
<dbReference type="SUPFAM" id="SSF56112">
    <property type="entry name" value="Protein kinase-like (PK-like)"/>
    <property type="match status" value="1"/>
</dbReference>
<comment type="caution">
    <text evidence="2">The sequence shown here is derived from an EMBL/GenBank/DDBJ whole genome shotgun (WGS) entry which is preliminary data.</text>
</comment>
<dbReference type="OrthoDB" id="98077at2759"/>
<evidence type="ECO:0000259" key="1">
    <source>
        <dbReference type="PROSITE" id="PS50011"/>
    </source>
</evidence>
<sequence length="287" mass="32567">MCEQQVKQLLSQAVSTEQLKEFLAEVTLIQQLQSHPVSPLLVGSFDTLENVVMFLGTTIPPQPLPLITEFCAGGSLDVYLRDNYSVICFDLKKKFILALGMRHLHAEKICHRDLAARNILLSGNLDPKISDFGMSRQQDSNEQESKTRSNVGPLKWMAPEAIRDRVYSTKSDIWSYGVVVWEVGSSIDRGDSLGQILMCMEPSFAELSALQAGMDILGGRRLEIDPSWGEYASLMRSCWNIVRATTTLRITHNRQEPAFRPDHRHVDERSDHRFQAQMKQHNRLQAQ</sequence>
<dbReference type="GO" id="GO:0007169">
    <property type="term" value="P:cell surface receptor protein tyrosine kinase signaling pathway"/>
    <property type="evidence" value="ECO:0007669"/>
    <property type="project" value="TreeGrafter"/>
</dbReference>
<dbReference type="EMBL" id="MDYQ01000002">
    <property type="protein sequence ID" value="PRP89653.1"/>
    <property type="molecule type" value="Genomic_DNA"/>
</dbReference>
<dbReference type="InterPro" id="IPR011009">
    <property type="entry name" value="Kinase-like_dom_sf"/>
</dbReference>
<dbReference type="Proteomes" id="UP000241769">
    <property type="component" value="Unassembled WGS sequence"/>
</dbReference>
<gene>
    <name evidence="2" type="ORF">PROFUN_00917</name>
</gene>
<dbReference type="Gene3D" id="1.10.510.10">
    <property type="entry name" value="Transferase(Phosphotransferase) domain 1"/>
    <property type="match status" value="1"/>
</dbReference>
<evidence type="ECO:0000313" key="2">
    <source>
        <dbReference type="EMBL" id="PRP89653.1"/>
    </source>
</evidence>
<dbReference type="PANTHER" id="PTHR24416:SF600">
    <property type="entry name" value="PDGF- AND VEGF-RECEPTOR RELATED, ISOFORM J"/>
    <property type="match status" value="1"/>
</dbReference>
<dbReference type="InterPro" id="IPR020635">
    <property type="entry name" value="Tyr_kinase_cat_dom"/>
</dbReference>
<keyword evidence="2" id="KW-0418">Kinase</keyword>
<dbReference type="PROSITE" id="PS00109">
    <property type="entry name" value="PROTEIN_KINASE_TYR"/>
    <property type="match status" value="1"/>
</dbReference>
<feature type="domain" description="Protein kinase" evidence="1">
    <location>
        <begin position="1"/>
        <end position="275"/>
    </location>
</feature>
<organism evidence="2 3">
    <name type="scientific">Planoprotostelium fungivorum</name>
    <dbReference type="NCBI Taxonomy" id="1890364"/>
    <lineage>
        <taxon>Eukaryota</taxon>
        <taxon>Amoebozoa</taxon>
        <taxon>Evosea</taxon>
        <taxon>Variosea</taxon>
        <taxon>Cavosteliida</taxon>
        <taxon>Cavosteliaceae</taxon>
        <taxon>Planoprotostelium</taxon>
    </lineage>
</organism>
<dbReference type="Pfam" id="PF07714">
    <property type="entry name" value="PK_Tyr_Ser-Thr"/>
    <property type="match status" value="1"/>
</dbReference>
<dbReference type="InParanoid" id="A0A2P6P0B6"/>
<name>A0A2P6P0B6_9EUKA</name>
<dbReference type="PIRSF" id="PIRSF000654">
    <property type="entry name" value="Integrin-linked_kinase"/>
    <property type="match status" value="1"/>
</dbReference>
<dbReference type="GO" id="GO:0004714">
    <property type="term" value="F:transmembrane receptor protein tyrosine kinase activity"/>
    <property type="evidence" value="ECO:0007669"/>
    <property type="project" value="TreeGrafter"/>
</dbReference>
<dbReference type="InterPro" id="IPR001245">
    <property type="entry name" value="Ser-Thr/Tyr_kinase_cat_dom"/>
</dbReference>
<dbReference type="GO" id="GO:0005524">
    <property type="term" value="F:ATP binding"/>
    <property type="evidence" value="ECO:0007669"/>
    <property type="project" value="InterPro"/>
</dbReference>
<reference evidence="2 3" key="1">
    <citation type="journal article" date="2018" name="Genome Biol. Evol.">
        <title>Multiple Roots of Fruiting Body Formation in Amoebozoa.</title>
        <authorList>
            <person name="Hillmann F."/>
            <person name="Forbes G."/>
            <person name="Novohradska S."/>
            <person name="Ferling I."/>
            <person name="Riege K."/>
            <person name="Groth M."/>
            <person name="Westermann M."/>
            <person name="Marz M."/>
            <person name="Spaller T."/>
            <person name="Winckler T."/>
            <person name="Schaap P."/>
            <person name="Glockner G."/>
        </authorList>
    </citation>
    <scope>NUCLEOTIDE SEQUENCE [LARGE SCALE GENOMIC DNA]</scope>
    <source>
        <strain evidence="2 3">Jena</strain>
    </source>
</reference>
<dbReference type="AlphaFoldDB" id="A0A2P6P0B6"/>
<dbReference type="InterPro" id="IPR008266">
    <property type="entry name" value="Tyr_kinase_AS"/>
</dbReference>
<proteinExistence type="predicted"/>
<dbReference type="STRING" id="1890364.A0A2P6P0B6"/>